<dbReference type="InterPro" id="IPR021327">
    <property type="entry name" value="DUF2934"/>
</dbReference>
<feature type="compositionally biased region" description="Polar residues" evidence="1">
    <location>
        <begin position="1"/>
        <end position="38"/>
    </location>
</feature>
<dbReference type="Pfam" id="PF11154">
    <property type="entry name" value="DUF2934"/>
    <property type="match status" value="1"/>
</dbReference>
<evidence type="ECO:0000256" key="1">
    <source>
        <dbReference type="SAM" id="MobiDB-lite"/>
    </source>
</evidence>
<reference evidence="2 3" key="1">
    <citation type="submission" date="2021-04" db="EMBL/GenBank/DDBJ databases">
        <authorList>
            <person name="Ivanova A."/>
        </authorList>
    </citation>
    <scope>NUCLEOTIDE SEQUENCE [LARGE SCALE GENOMIC DNA]</scope>
    <source>
        <strain evidence="2 3">G18</strain>
    </source>
</reference>
<protein>
    <submittedName>
        <fullName evidence="2">DUF2934 domain-containing protein</fullName>
    </submittedName>
</protein>
<comment type="caution">
    <text evidence="2">The sequence shown here is derived from an EMBL/GenBank/DDBJ whole genome shotgun (WGS) entry which is preliminary data.</text>
</comment>
<name>A0ABS5BQG0_9BACT</name>
<sequence>MASKSPARSGTHTPVTQRTNPAEASESVSLQPTPNPAKTSEDKIRARAFFLWEQAGRPEGDGAEFWLRAEQELVAPR</sequence>
<feature type="region of interest" description="Disordered" evidence="1">
    <location>
        <begin position="1"/>
        <end position="42"/>
    </location>
</feature>
<organism evidence="2 3">
    <name type="scientific">Gemmata palustris</name>
    <dbReference type="NCBI Taxonomy" id="2822762"/>
    <lineage>
        <taxon>Bacteria</taxon>
        <taxon>Pseudomonadati</taxon>
        <taxon>Planctomycetota</taxon>
        <taxon>Planctomycetia</taxon>
        <taxon>Gemmatales</taxon>
        <taxon>Gemmataceae</taxon>
        <taxon>Gemmata</taxon>
    </lineage>
</organism>
<dbReference type="RefSeq" id="WP_210654026.1">
    <property type="nucleotide sequence ID" value="NZ_JAGKQQ010000001.1"/>
</dbReference>
<gene>
    <name evidence="2" type="ORF">J8F10_11855</name>
</gene>
<evidence type="ECO:0000313" key="2">
    <source>
        <dbReference type="EMBL" id="MBP3955979.1"/>
    </source>
</evidence>
<dbReference type="Proteomes" id="UP000676565">
    <property type="component" value="Unassembled WGS sequence"/>
</dbReference>
<accession>A0ABS5BQG0</accession>
<dbReference type="EMBL" id="JAGKQQ010000001">
    <property type="protein sequence ID" value="MBP3955979.1"/>
    <property type="molecule type" value="Genomic_DNA"/>
</dbReference>
<evidence type="ECO:0000313" key="3">
    <source>
        <dbReference type="Proteomes" id="UP000676565"/>
    </source>
</evidence>
<keyword evidence="3" id="KW-1185">Reference proteome</keyword>
<proteinExistence type="predicted"/>